<organism evidence="2 3">
    <name type="scientific">Croceicoccus esteveae</name>
    <dbReference type="NCBI Taxonomy" id="3075597"/>
    <lineage>
        <taxon>Bacteria</taxon>
        <taxon>Pseudomonadati</taxon>
        <taxon>Pseudomonadota</taxon>
        <taxon>Alphaproteobacteria</taxon>
        <taxon>Sphingomonadales</taxon>
        <taxon>Erythrobacteraceae</taxon>
        <taxon>Croceicoccus</taxon>
    </lineage>
</organism>
<dbReference type="NCBIfam" id="TIGR02786">
    <property type="entry name" value="addB_alphas"/>
    <property type="match status" value="1"/>
</dbReference>
<sequence>MNSNGTQTRLSIYSIAAHRGFADALVAGLIPRYGQDETGLARLLLLLPSHRAIRTVTEAFVRLGGDGLLLPRMAVVSDLDLDETLGPLFDPLDSDSDIPAQVDPVQRWLELAQLLGTAMQRSGLGEGVSQAALLRHAREIGRGMDRLLVEGIGPEELMGPAVLDRLGDLSEHWTRNLHLFATVQTMWLARLQERGMLDAPARRNRLLDDAAQRWRQNPPAGDIVAAGVTSASPSIARLLRVIAGLPRGSVVLPDLDLSLDAAVWSDLGRAGIADDVDDPPIGAGDAVTHPQYHLKLLLNRMGVARAEVRAWHRAGLGRAPPERSHAISNLFLPPEHSAGWIGLAADRRRLSGVRIMETAHQEEEAQAIAILIREAVETPERRVALITPDRGLAGRVIAHLQRWNIAADDTAGVPLPQTTAGRMLLLLAEVLATRAAPVPFIATLLHPYAGLATDRIAWLQHARALDLAMRGPRTGSGLAPLAMIAKGLAARRQNSAMAKWGQEVEAVMLPLDTMGGSDRIALDHALDTLATAAEALCGMAIWKDADGRALAGLVEELRNAAGRITTIMRPEELPAILRDAMEIQAVRPPYGGHPRVAIYGLIEARMSRADLVICGALHEGSWPQPPATDPLIAPAILRALGIPGADFRIGLSAHDLAAALGAPEVVLSHARRDNSGPVIPSRFILRVKAMLGSELLVRHEEARAPMLAAAIDAAPASDPHPRPQPMPSAAQRLVDLSATSLDQLRSDPYRFYAVSILRLRPVEGMDVEPSPAWKGSAVHAILEQWYKVHGAAPGTLRPLAEGMLRAMSGHPFMRGLWQPRLLLALDWIEAETIALAAQGRTIAAVECTGTMQVQGVTLTARADRIDRLADGRLGIVDYKTGHPPRASEVAAGFALQLGTTGLVAAQGGFDGIRGEPQAFEYWSLARTRGDKGDARDRFGYREEPVLEGSKKTGIPRPEFLTKSAELLSDAINRWIKGTEPFTARLNPDLPSYAEYDQLMRLDEWHARATRDGAGL</sequence>
<dbReference type="Pfam" id="PF12705">
    <property type="entry name" value="PDDEXK_1"/>
    <property type="match status" value="1"/>
</dbReference>
<evidence type="ECO:0000259" key="1">
    <source>
        <dbReference type="Pfam" id="PF12705"/>
    </source>
</evidence>
<keyword evidence="3" id="KW-1185">Reference proteome</keyword>
<dbReference type="Proteomes" id="UP001259803">
    <property type="component" value="Unassembled WGS sequence"/>
</dbReference>
<protein>
    <submittedName>
        <fullName evidence="2">Double-strand break repair protein AddB</fullName>
    </submittedName>
</protein>
<dbReference type="SUPFAM" id="SSF52540">
    <property type="entry name" value="P-loop containing nucleoside triphosphate hydrolases"/>
    <property type="match status" value="1"/>
</dbReference>
<dbReference type="InterPro" id="IPR014153">
    <property type="entry name" value="Ds_break_AddB"/>
</dbReference>
<reference evidence="2 3" key="1">
    <citation type="submission" date="2023-09" db="EMBL/GenBank/DDBJ databases">
        <authorList>
            <person name="Rey-Velasco X."/>
        </authorList>
    </citation>
    <scope>NUCLEOTIDE SEQUENCE [LARGE SCALE GENOMIC DNA]</scope>
    <source>
        <strain evidence="2 3">F390</strain>
    </source>
</reference>
<feature type="domain" description="PD-(D/E)XK endonuclease-like" evidence="1">
    <location>
        <begin position="736"/>
        <end position="974"/>
    </location>
</feature>
<gene>
    <name evidence="2" type="primary">addB</name>
    <name evidence="2" type="ORF">RM533_02565</name>
</gene>
<accession>A0ABU2ZEN9</accession>
<proteinExistence type="predicted"/>
<dbReference type="EMBL" id="JAVRHS010000001">
    <property type="protein sequence ID" value="MDT0575065.1"/>
    <property type="molecule type" value="Genomic_DNA"/>
</dbReference>
<dbReference type="RefSeq" id="WP_311339610.1">
    <property type="nucleotide sequence ID" value="NZ_JAVRHS010000001.1"/>
</dbReference>
<evidence type="ECO:0000313" key="2">
    <source>
        <dbReference type="EMBL" id="MDT0575065.1"/>
    </source>
</evidence>
<comment type="caution">
    <text evidence="2">The sequence shown here is derived from an EMBL/GenBank/DDBJ whole genome shotgun (WGS) entry which is preliminary data.</text>
</comment>
<name>A0ABU2ZEN9_9SPHN</name>
<evidence type="ECO:0000313" key="3">
    <source>
        <dbReference type="Proteomes" id="UP001259803"/>
    </source>
</evidence>
<dbReference type="InterPro" id="IPR027417">
    <property type="entry name" value="P-loop_NTPase"/>
</dbReference>
<dbReference type="InterPro" id="IPR038726">
    <property type="entry name" value="PDDEXK_AddAB-type"/>
</dbReference>